<keyword evidence="2" id="KW-0732">Signal</keyword>
<comment type="caution">
    <text evidence="3">The sequence shown here is derived from an EMBL/GenBank/DDBJ whole genome shotgun (WGS) entry which is preliminary data.</text>
</comment>
<feature type="chain" id="PRO_5046363997" description="Lipoprotein" evidence="2">
    <location>
        <begin position="23"/>
        <end position="79"/>
    </location>
</feature>
<organism evidence="3 4">
    <name type="scientific">Rhodobacter calidifons</name>
    <dbReference type="NCBI Taxonomy" id="2715277"/>
    <lineage>
        <taxon>Bacteria</taxon>
        <taxon>Pseudomonadati</taxon>
        <taxon>Pseudomonadota</taxon>
        <taxon>Alphaproteobacteria</taxon>
        <taxon>Rhodobacterales</taxon>
        <taxon>Rhodobacter group</taxon>
        <taxon>Rhodobacter</taxon>
    </lineage>
</organism>
<dbReference type="Proteomes" id="UP001515660">
    <property type="component" value="Unassembled WGS sequence"/>
</dbReference>
<name>A0ABX0G997_9RHOB</name>
<dbReference type="RefSeq" id="WP_166403833.1">
    <property type="nucleotide sequence ID" value="NZ_JAANHS010000011.1"/>
</dbReference>
<keyword evidence="1" id="KW-0472">Membrane</keyword>
<proteinExistence type="predicted"/>
<protein>
    <recommendedName>
        <fullName evidence="5">Lipoprotein</fullName>
    </recommendedName>
</protein>
<evidence type="ECO:0008006" key="5">
    <source>
        <dbReference type="Google" id="ProtNLM"/>
    </source>
</evidence>
<evidence type="ECO:0000256" key="1">
    <source>
        <dbReference type="SAM" id="Phobius"/>
    </source>
</evidence>
<gene>
    <name evidence="3" type="ORF">G8O29_13920</name>
</gene>
<sequence>MREVLKAGLLSAMVLTGSVAHAGGPVIIEEGNDELVVAKPARSAGILPVLGLLVLACIVACGGGGDGDDSGSDPVETPK</sequence>
<keyword evidence="4" id="KW-1185">Reference proteome</keyword>
<evidence type="ECO:0000313" key="4">
    <source>
        <dbReference type="Proteomes" id="UP001515660"/>
    </source>
</evidence>
<feature type="signal peptide" evidence="2">
    <location>
        <begin position="1"/>
        <end position="22"/>
    </location>
</feature>
<keyword evidence="1" id="KW-1133">Transmembrane helix</keyword>
<evidence type="ECO:0000256" key="2">
    <source>
        <dbReference type="SAM" id="SignalP"/>
    </source>
</evidence>
<dbReference type="EMBL" id="JAANHS010000011">
    <property type="protein sequence ID" value="NHB77816.1"/>
    <property type="molecule type" value="Genomic_DNA"/>
</dbReference>
<reference evidence="3 4" key="1">
    <citation type="journal article" date="2022" name="Microorganisms">
        <title>Genome Sequence and Characterization of a Xanthorhodopsin-Containing, Aerobic Anoxygenic Phototrophic Rhodobacter Species, Isolated from Mesophilic Conditions at Yellowstone National Park.</title>
        <authorList>
            <person name="Kyndt J.A."/>
            <person name="Robertson S."/>
            <person name="Shoffstall I.B."/>
            <person name="Ramaley R.F."/>
            <person name="Meyer T.E."/>
        </authorList>
    </citation>
    <scope>NUCLEOTIDE SEQUENCE [LARGE SCALE GENOMIC DNA]</scope>
    <source>
        <strain evidence="3 4">M37P</strain>
    </source>
</reference>
<accession>A0ABX0G997</accession>
<feature type="transmembrane region" description="Helical" evidence="1">
    <location>
        <begin position="46"/>
        <end position="65"/>
    </location>
</feature>
<evidence type="ECO:0000313" key="3">
    <source>
        <dbReference type="EMBL" id="NHB77816.1"/>
    </source>
</evidence>
<keyword evidence="1" id="KW-0812">Transmembrane</keyword>